<dbReference type="Gene3D" id="3.10.580.10">
    <property type="entry name" value="CBS-domain"/>
    <property type="match status" value="1"/>
</dbReference>
<dbReference type="SMART" id="SM00116">
    <property type="entry name" value="CBS"/>
    <property type="match status" value="2"/>
</dbReference>
<dbReference type="Pfam" id="PF00571">
    <property type="entry name" value="CBS"/>
    <property type="match status" value="2"/>
</dbReference>
<dbReference type="InterPro" id="IPR046342">
    <property type="entry name" value="CBS_dom_sf"/>
</dbReference>
<sequence length="202" mass="21143">MLAADIMTTTVATIRPTARVEDALHELGERGITALPVVDDDGRLVGIVSEEDLLADDIVPDPRSTLRRDREAATDGPAAARRVADVMTRLVITARPNQDVARLVGTMLARGIHSVPIVMGTRVVGMLSRSDVVDALARSDERIAADVTGLLRGAGLEQCRCVVLGGSVRLAGGSAADLRLALALARTVAGVRSVMVHPAVSS</sequence>
<name>A0ABX5EA06_9MICO</name>
<dbReference type="SUPFAM" id="SSF54631">
    <property type="entry name" value="CBS-domain pair"/>
    <property type="match status" value="1"/>
</dbReference>
<evidence type="ECO:0000256" key="1">
    <source>
        <dbReference type="ARBA" id="ARBA00023122"/>
    </source>
</evidence>
<protein>
    <submittedName>
        <fullName evidence="4">CBS domain protein</fullName>
    </submittedName>
</protein>
<evidence type="ECO:0000259" key="3">
    <source>
        <dbReference type="PROSITE" id="PS51371"/>
    </source>
</evidence>
<proteinExistence type="predicted"/>
<gene>
    <name evidence="4" type="ORF">BCL65_11386</name>
</gene>
<dbReference type="Proteomes" id="UP000239895">
    <property type="component" value="Unassembled WGS sequence"/>
</dbReference>
<dbReference type="PANTHER" id="PTHR43080:SF29">
    <property type="entry name" value="OS02G0818000 PROTEIN"/>
    <property type="match status" value="1"/>
</dbReference>
<organism evidence="4 5">
    <name type="scientific">Isoptericola halotolerans</name>
    <dbReference type="NCBI Taxonomy" id="300560"/>
    <lineage>
        <taxon>Bacteria</taxon>
        <taxon>Bacillati</taxon>
        <taxon>Actinomycetota</taxon>
        <taxon>Actinomycetes</taxon>
        <taxon>Micrococcales</taxon>
        <taxon>Promicromonosporaceae</taxon>
        <taxon>Isoptericola</taxon>
    </lineage>
</organism>
<dbReference type="EMBL" id="PVTX01000013">
    <property type="protein sequence ID" value="PRZ03585.1"/>
    <property type="molecule type" value="Genomic_DNA"/>
</dbReference>
<reference evidence="4 5" key="1">
    <citation type="submission" date="2018-03" db="EMBL/GenBank/DDBJ databases">
        <title>Comparative analysis of microorganisms from saline springs in Andes Mountain Range, Colombia.</title>
        <authorList>
            <person name="Rubin E."/>
        </authorList>
    </citation>
    <scope>NUCLEOTIDE SEQUENCE [LARGE SCALE GENOMIC DNA]</scope>
    <source>
        <strain evidence="4 5">CG 23</strain>
    </source>
</reference>
<evidence type="ECO:0000256" key="2">
    <source>
        <dbReference type="PROSITE-ProRule" id="PRU00703"/>
    </source>
</evidence>
<keyword evidence="1 2" id="KW-0129">CBS domain</keyword>
<feature type="domain" description="CBS" evidence="3">
    <location>
        <begin position="87"/>
        <end position="142"/>
    </location>
</feature>
<accession>A0ABX5EA06</accession>
<evidence type="ECO:0000313" key="5">
    <source>
        <dbReference type="Proteomes" id="UP000239895"/>
    </source>
</evidence>
<evidence type="ECO:0000313" key="4">
    <source>
        <dbReference type="EMBL" id="PRZ03585.1"/>
    </source>
</evidence>
<dbReference type="RefSeq" id="WP_106269606.1">
    <property type="nucleotide sequence ID" value="NZ_PVTX01000013.1"/>
</dbReference>
<comment type="caution">
    <text evidence="4">The sequence shown here is derived from an EMBL/GenBank/DDBJ whole genome shotgun (WGS) entry which is preliminary data.</text>
</comment>
<keyword evidence="5" id="KW-1185">Reference proteome</keyword>
<dbReference type="PROSITE" id="PS51371">
    <property type="entry name" value="CBS"/>
    <property type="match status" value="2"/>
</dbReference>
<dbReference type="PANTHER" id="PTHR43080">
    <property type="entry name" value="CBS DOMAIN-CONTAINING PROTEIN CBSX3, MITOCHONDRIAL"/>
    <property type="match status" value="1"/>
</dbReference>
<dbReference type="InterPro" id="IPR000644">
    <property type="entry name" value="CBS_dom"/>
</dbReference>
<dbReference type="InterPro" id="IPR051257">
    <property type="entry name" value="Diverse_CBS-Domain"/>
</dbReference>
<feature type="domain" description="CBS" evidence="3">
    <location>
        <begin position="7"/>
        <end position="65"/>
    </location>
</feature>